<feature type="transmembrane region" description="Helical" evidence="6">
    <location>
        <begin position="100"/>
        <end position="122"/>
    </location>
</feature>
<sequence>MSSSIKNSSITPIRFSSPDIAISYIGRFWLFLIPTILSIVCALFLLFHLLFDPTLRHTLHNHVIIVLLCMCLIWEMTVAPAMMHVYLFNVVWSQTPTFCMIWKFLDTCIYTSTAKLVAWASIERHILIFHNKWVSTKKRRLFFHYIPILLIVMYGVICYAIITPINDCKRKFFYTMPFCGYSSCVYNSESFTLYEFITGGFASSFFIGFGSFFLVLRTIYQKSRFHQHIQWRKHRKMTIQLLAITSLFYILYLPQIILATTKYFGVPSYVGSDYNLYAQFFSYYITFLLPFACLGTLSKVQSRIKNMFRCCYQRQRRAIVPQGTHMKNTRNNGTLQQKNDIHKT</sequence>
<gene>
    <name evidence="8" type="ORF">JYZ213_LOCUS32416</name>
</gene>
<keyword evidence="2 6" id="KW-0812">Transmembrane</keyword>
<evidence type="ECO:0000256" key="6">
    <source>
        <dbReference type="SAM" id="Phobius"/>
    </source>
</evidence>
<feature type="region of interest" description="Disordered" evidence="5">
    <location>
        <begin position="323"/>
        <end position="344"/>
    </location>
</feature>
<dbReference type="CDD" id="cd00637">
    <property type="entry name" value="7tm_classA_rhodopsin-like"/>
    <property type="match status" value="1"/>
</dbReference>
<feature type="compositionally biased region" description="Polar residues" evidence="5">
    <location>
        <begin position="325"/>
        <end position="338"/>
    </location>
</feature>
<feature type="domain" description="G-protein coupled receptors family 1 profile" evidence="7">
    <location>
        <begin position="41"/>
        <end position="293"/>
    </location>
</feature>
<feature type="transmembrane region" description="Helical" evidence="6">
    <location>
        <begin position="63"/>
        <end position="88"/>
    </location>
</feature>
<dbReference type="EMBL" id="CAJNOG010000576">
    <property type="protein sequence ID" value="CAF1302868.1"/>
    <property type="molecule type" value="Genomic_DNA"/>
</dbReference>
<comment type="subcellular location">
    <subcellularLocation>
        <location evidence="1">Membrane</location>
    </subcellularLocation>
</comment>
<protein>
    <recommendedName>
        <fullName evidence="7">G-protein coupled receptors family 1 profile domain-containing protein</fullName>
    </recommendedName>
</protein>
<keyword evidence="3 6" id="KW-1133">Transmembrane helix</keyword>
<evidence type="ECO:0000256" key="2">
    <source>
        <dbReference type="ARBA" id="ARBA00022692"/>
    </source>
</evidence>
<keyword evidence="4 6" id="KW-0472">Membrane</keyword>
<feature type="transmembrane region" description="Helical" evidence="6">
    <location>
        <begin position="28"/>
        <end position="51"/>
    </location>
</feature>
<feature type="transmembrane region" description="Helical" evidence="6">
    <location>
        <begin position="196"/>
        <end position="216"/>
    </location>
</feature>
<dbReference type="GO" id="GO:0016020">
    <property type="term" value="C:membrane"/>
    <property type="evidence" value="ECO:0007669"/>
    <property type="project" value="UniProtKB-SubCell"/>
</dbReference>
<dbReference type="SUPFAM" id="SSF81321">
    <property type="entry name" value="Family A G protein-coupled receptor-like"/>
    <property type="match status" value="1"/>
</dbReference>
<feature type="transmembrane region" description="Helical" evidence="6">
    <location>
        <begin position="277"/>
        <end position="297"/>
    </location>
</feature>
<dbReference type="AlphaFoldDB" id="A0A815DM47"/>
<proteinExistence type="predicted"/>
<comment type="caution">
    <text evidence="8">The sequence shown here is derived from an EMBL/GenBank/DDBJ whole genome shotgun (WGS) entry which is preliminary data.</text>
</comment>
<evidence type="ECO:0000256" key="5">
    <source>
        <dbReference type="SAM" id="MobiDB-lite"/>
    </source>
</evidence>
<evidence type="ECO:0000256" key="4">
    <source>
        <dbReference type="ARBA" id="ARBA00023136"/>
    </source>
</evidence>
<evidence type="ECO:0000256" key="3">
    <source>
        <dbReference type="ARBA" id="ARBA00022989"/>
    </source>
</evidence>
<dbReference type="PROSITE" id="PS50262">
    <property type="entry name" value="G_PROTEIN_RECEP_F1_2"/>
    <property type="match status" value="1"/>
</dbReference>
<feature type="transmembrane region" description="Helical" evidence="6">
    <location>
        <begin position="142"/>
        <end position="162"/>
    </location>
</feature>
<dbReference type="InterPro" id="IPR017452">
    <property type="entry name" value="GPCR_Rhodpsn_7TM"/>
</dbReference>
<reference evidence="8" key="1">
    <citation type="submission" date="2021-02" db="EMBL/GenBank/DDBJ databases">
        <authorList>
            <person name="Nowell W R."/>
        </authorList>
    </citation>
    <scope>NUCLEOTIDE SEQUENCE</scope>
</reference>
<evidence type="ECO:0000256" key="1">
    <source>
        <dbReference type="ARBA" id="ARBA00004370"/>
    </source>
</evidence>
<feature type="transmembrane region" description="Helical" evidence="6">
    <location>
        <begin position="237"/>
        <end position="257"/>
    </location>
</feature>
<dbReference type="Gene3D" id="1.20.1070.10">
    <property type="entry name" value="Rhodopsin 7-helix transmembrane proteins"/>
    <property type="match status" value="1"/>
</dbReference>
<evidence type="ECO:0000259" key="7">
    <source>
        <dbReference type="PROSITE" id="PS50262"/>
    </source>
</evidence>
<evidence type="ECO:0000313" key="9">
    <source>
        <dbReference type="Proteomes" id="UP000663845"/>
    </source>
</evidence>
<organism evidence="8 9">
    <name type="scientific">Adineta steineri</name>
    <dbReference type="NCBI Taxonomy" id="433720"/>
    <lineage>
        <taxon>Eukaryota</taxon>
        <taxon>Metazoa</taxon>
        <taxon>Spiralia</taxon>
        <taxon>Gnathifera</taxon>
        <taxon>Rotifera</taxon>
        <taxon>Eurotatoria</taxon>
        <taxon>Bdelloidea</taxon>
        <taxon>Adinetida</taxon>
        <taxon>Adinetidae</taxon>
        <taxon>Adineta</taxon>
    </lineage>
</organism>
<accession>A0A815DM47</accession>
<dbReference type="Proteomes" id="UP000663845">
    <property type="component" value="Unassembled WGS sequence"/>
</dbReference>
<evidence type="ECO:0000313" key="8">
    <source>
        <dbReference type="EMBL" id="CAF1302868.1"/>
    </source>
</evidence>
<name>A0A815DM47_9BILA</name>